<dbReference type="Gene3D" id="2.30.30.940">
    <property type="match status" value="1"/>
</dbReference>
<dbReference type="OrthoDB" id="9763659at2"/>
<comment type="caution">
    <text evidence="2">The sequence shown here is derived from an EMBL/GenBank/DDBJ whole genome shotgun (WGS) entry which is preliminary data.</text>
</comment>
<dbReference type="CDD" id="cd18809">
    <property type="entry name" value="SF1_C_RecD"/>
    <property type="match status" value="1"/>
</dbReference>
<dbReference type="GO" id="GO:0003676">
    <property type="term" value="F:nucleic acid binding"/>
    <property type="evidence" value="ECO:0007669"/>
    <property type="project" value="InterPro"/>
</dbReference>
<dbReference type="Gene3D" id="3.40.50.300">
    <property type="entry name" value="P-loop containing nucleotide triphosphate hydrolases"/>
    <property type="match status" value="2"/>
</dbReference>
<dbReference type="Proteomes" id="UP000252733">
    <property type="component" value="Unassembled WGS sequence"/>
</dbReference>
<dbReference type="STRING" id="1168289.GCA_000259075_03517"/>
<dbReference type="SMART" id="SM00341">
    <property type="entry name" value="HRDC"/>
    <property type="match status" value="1"/>
</dbReference>
<dbReference type="SUPFAM" id="SSF52540">
    <property type="entry name" value="P-loop containing nucleoside triphosphate hydrolases"/>
    <property type="match status" value="2"/>
</dbReference>
<evidence type="ECO:0000313" key="3">
    <source>
        <dbReference type="Proteomes" id="UP000252733"/>
    </source>
</evidence>
<dbReference type="Pfam" id="PF05970">
    <property type="entry name" value="PIF1"/>
    <property type="match status" value="1"/>
</dbReference>
<dbReference type="InterPro" id="IPR051055">
    <property type="entry name" value="PIF1_helicase"/>
</dbReference>
<dbReference type="PANTHER" id="PTHR47642">
    <property type="entry name" value="ATP-DEPENDENT DNA HELICASE"/>
    <property type="match status" value="1"/>
</dbReference>
<gene>
    <name evidence="2" type="ORF">DFO77_102145</name>
</gene>
<dbReference type="GO" id="GO:0003678">
    <property type="term" value="F:DNA helicase activity"/>
    <property type="evidence" value="ECO:0007669"/>
    <property type="project" value="InterPro"/>
</dbReference>
<keyword evidence="2" id="KW-0547">Nucleotide-binding</keyword>
<dbReference type="GO" id="GO:0006281">
    <property type="term" value="P:DNA repair"/>
    <property type="evidence" value="ECO:0007669"/>
    <property type="project" value="InterPro"/>
</dbReference>
<keyword evidence="2" id="KW-0347">Helicase</keyword>
<keyword evidence="3" id="KW-1185">Reference proteome</keyword>
<organism evidence="2 3">
    <name type="scientific">Marinilabilia salmonicolor</name>
    <dbReference type="NCBI Taxonomy" id="989"/>
    <lineage>
        <taxon>Bacteria</taxon>
        <taxon>Pseudomonadati</taxon>
        <taxon>Bacteroidota</taxon>
        <taxon>Bacteroidia</taxon>
        <taxon>Marinilabiliales</taxon>
        <taxon>Marinilabiliaceae</taxon>
        <taxon>Marinilabilia</taxon>
    </lineage>
</organism>
<dbReference type="GO" id="GO:0000723">
    <property type="term" value="P:telomere maintenance"/>
    <property type="evidence" value="ECO:0007669"/>
    <property type="project" value="InterPro"/>
</dbReference>
<keyword evidence="2" id="KW-0067">ATP-binding</keyword>
<dbReference type="AlphaFoldDB" id="A0A2T0XIH0"/>
<feature type="domain" description="HRDC" evidence="1">
    <location>
        <begin position="626"/>
        <end position="706"/>
    </location>
</feature>
<accession>A0A2T0XIH0</accession>
<dbReference type="InterPro" id="IPR010285">
    <property type="entry name" value="DNA_helicase_pif1-like_DEAD"/>
</dbReference>
<protein>
    <submittedName>
        <fullName evidence="2">Helicase-like protein</fullName>
    </submittedName>
</protein>
<name>A0A2T0XIH0_9BACT</name>
<dbReference type="FunFam" id="3.40.50.300:FF:001498">
    <property type="entry name" value="ATP-dependent DNA helicase"/>
    <property type="match status" value="1"/>
</dbReference>
<dbReference type="RefSeq" id="WP_106153280.1">
    <property type="nucleotide sequence ID" value="NZ_PVTS01000009.1"/>
</dbReference>
<dbReference type="PROSITE" id="PS50967">
    <property type="entry name" value="HRDC"/>
    <property type="match status" value="1"/>
</dbReference>
<dbReference type="SUPFAM" id="SSF47819">
    <property type="entry name" value="HRDC-like"/>
    <property type="match status" value="1"/>
</dbReference>
<sequence>MDFQTNPELSLAREFVESTKRNVFLTGKAGTGKTTFLHKLKATLPKRMVVVAPTGVAAINAGGVTIHSFFQLPFGPIVPGTAGGNGQERRNVHRYSRQKIDIIRTLDLLVIDEVSMVRSDLLDGIDEVLRRFRRNNLPFGGVQLLMIGDLQQLAPVIKDEEWSLLRPYYDSAFFFGSRALQKTDYVSIELKQIFRQQDDKFIGVLNKIRDNQLDRDGLDLLNQSHRPEIVNGDAEGYITLTTHNYQARKINDARLAQLAGNSHTFKATVEGNFPESNFPTESSLTLKKGAQVMFVKNDSSVEKAFYNGKIGQITAIAGDKIFVKCPGDEEVIEVKPERWDNTRYKIDDETKEIREEVEGTFTQYPLKTAWAITIHKSQGLTFEKAIIDANAAFAHGQVYVALSRCKSLEGLVLTSPLNVSALKTDAEVSGFIRKVEEEPVGDDALMQAKRDYRYMLLQEMFDMGSLERQLAYCLRVAYENKGAVQDELPVTLGNMKTMLTSEMKPVADKFLGQINRLLQENPDSDSNDFLQERIQKASNWFSDKTAESLKAPFENLNLETDNKTVRKTLKQAFERLGLEIGIKSEVYEQCKEGFEVKKYLKARAQGVLDGVSVPSTGRSRKAVDVSVKYPDLYSRLKQWRDDKAEELDQEVYMVLQIKSMKHIAATLPQSMKEMKKIHGFGKVKLEKYGPEVLQIVLDYCKEHDLERTDGEENPFEMPSSKPKKEKVDTKQVTFDLFKKGKTIEAIAQERSLTAGTIFSHIGHFVRSGEINIFQIIPAEKVHRVADWLNGNKAESLTEVKNHFGDEVSWDELRLIVNHVKAKEEVKG</sequence>
<dbReference type="InterPro" id="IPR044876">
    <property type="entry name" value="HRDC_dom_sf"/>
</dbReference>
<dbReference type="Pfam" id="PF14493">
    <property type="entry name" value="HTH_40"/>
    <property type="match status" value="1"/>
</dbReference>
<evidence type="ECO:0000313" key="2">
    <source>
        <dbReference type="EMBL" id="RCW38991.1"/>
    </source>
</evidence>
<dbReference type="InterPro" id="IPR003593">
    <property type="entry name" value="AAA+_ATPase"/>
</dbReference>
<evidence type="ECO:0000259" key="1">
    <source>
        <dbReference type="PROSITE" id="PS50967"/>
    </source>
</evidence>
<keyword evidence="2" id="KW-0378">Hydrolase</keyword>
<proteinExistence type="predicted"/>
<dbReference type="InterPro" id="IPR027417">
    <property type="entry name" value="P-loop_NTPase"/>
</dbReference>
<dbReference type="Gene3D" id="1.10.150.80">
    <property type="entry name" value="HRDC domain"/>
    <property type="match status" value="1"/>
</dbReference>
<dbReference type="InterPro" id="IPR029491">
    <property type="entry name" value="Helicase_HTH"/>
</dbReference>
<dbReference type="InterPro" id="IPR010997">
    <property type="entry name" value="HRDC-like_sf"/>
</dbReference>
<dbReference type="Pfam" id="PF00570">
    <property type="entry name" value="HRDC"/>
    <property type="match status" value="1"/>
</dbReference>
<dbReference type="GO" id="GO:0000166">
    <property type="term" value="F:nucleotide binding"/>
    <property type="evidence" value="ECO:0007669"/>
    <property type="project" value="InterPro"/>
</dbReference>
<dbReference type="SMART" id="SM00382">
    <property type="entry name" value="AAA"/>
    <property type="match status" value="1"/>
</dbReference>
<dbReference type="InterPro" id="IPR002121">
    <property type="entry name" value="HRDC_dom"/>
</dbReference>
<dbReference type="Gene3D" id="1.10.10.1390">
    <property type="entry name" value="ATP-dependent DNA helicase RecQ"/>
    <property type="match status" value="1"/>
</dbReference>
<reference evidence="2 3" key="1">
    <citation type="submission" date="2018-07" db="EMBL/GenBank/DDBJ databases">
        <title>Freshwater and sediment microbial communities from various areas in North America, analyzing microbe dynamics in response to fracking.</title>
        <authorList>
            <person name="Lamendella R."/>
        </authorList>
    </citation>
    <scope>NUCLEOTIDE SEQUENCE [LARGE SCALE GENOMIC DNA]</scope>
    <source>
        <strain evidence="2 3">160A</strain>
    </source>
</reference>
<dbReference type="EMBL" id="QPIZ01000002">
    <property type="protein sequence ID" value="RCW38991.1"/>
    <property type="molecule type" value="Genomic_DNA"/>
</dbReference>